<keyword evidence="1" id="KW-1133">Transmembrane helix</keyword>
<dbReference type="EMBL" id="MGJV01000037">
    <property type="protein sequence ID" value="OGN13704.1"/>
    <property type="molecule type" value="Genomic_DNA"/>
</dbReference>
<dbReference type="Proteomes" id="UP000176581">
    <property type="component" value="Unassembled WGS sequence"/>
</dbReference>
<gene>
    <name evidence="2" type="ORF">A3J47_02400</name>
</gene>
<keyword evidence="1" id="KW-0812">Transmembrane</keyword>
<reference evidence="2 3" key="1">
    <citation type="journal article" date="2016" name="Nat. Commun.">
        <title>Thousands of microbial genomes shed light on interconnected biogeochemical processes in an aquifer system.</title>
        <authorList>
            <person name="Anantharaman K."/>
            <person name="Brown C.T."/>
            <person name="Hug L.A."/>
            <person name="Sharon I."/>
            <person name="Castelle C.J."/>
            <person name="Probst A.J."/>
            <person name="Thomas B.C."/>
            <person name="Singh A."/>
            <person name="Wilkins M.J."/>
            <person name="Karaoz U."/>
            <person name="Brodie E.L."/>
            <person name="Williams K.H."/>
            <person name="Hubbard S.S."/>
            <person name="Banfield J.F."/>
        </authorList>
    </citation>
    <scope>NUCLEOTIDE SEQUENCE [LARGE SCALE GENOMIC DNA]</scope>
</reference>
<dbReference type="AlphaFoldDB" id="A0A1F8FKU2"/>
<comment type="caution">
    <text evidence="2">The sequence shown here is derived from an EMBL/GenBank/DDBJ whole genome shotgun (WGS) entry which is preliminary data.</text>
</comment>
<protein>
    <submittedName>
        <fullName evidence="2">Uncharacterized protein</fullName>
    </submittedName>
</protein>
<keyword evidence="1" id="KW-0472">Membrane</keyword>
<organism evidence="2 3">
    <name type="scientific">Candidatus Yanofskybacteria bacterium RIFCSPHIGHO2_02_FULL_43_22</name>
    <dbReference type="NCBI Taxonomy" id="1802681"/>
    <lineage>
        <taxon>Bacteria</taxon>
        <taxon>Candidatus Yanofskyibacteriota</taxon>
    </lineage>
</organism>
<evidence type="ECO:0000256" key="1">
    <source>
        <dbReference type="SAM" id="Phobius"/>
    </source>
</evidence>
<evidence type="ECO:0000313" key="3">
    <source>
        <dbReference type="Proteomes" id="UP000176581"/>
    </source>
</evidence>
<sequence>MIRPSKTNTLIGVVVLTGFMLLNFNFAAGEELNLNSKPSLNLNPLDAVNSAGIGGINVGDILEAFKFNFPFDPGKINIDTNIPISPKVNESQQILPDIGLKQFLTPKDISSDDLAGAIKAILTLVIQIFLVVISVTSQILKLILGFLR</sequence>
<proteinExistence type="predicted"/>
<name>A0A1F8FKU2_9BACT</name>
<feature type="transmembrane region" description="Helical" evidence="1">
    <location>
        <begin position="120"/>
        <end position="144"/>
    </location>
</feature>
<accession>A0A1F8FKU2</accession>
<evidence type="ECO:0000313" key="2">
    <source>
        <dbReference type="EMBL" id="OGN13704.1"/>
    </source>
</evidence>